<proteinExistence type="inferred from homology"/>
<gene>
    <name evidence="9" type="ordered locus">Acry_1629</name>
</gene>
<comment type="catalytic activity">
    <reaction evidence="6">
        <text>L-aspartate + 2-oxoglutarate = oxaloacetate + L-glutamate</text>
        <dbReference type="Rhea" id="RHEA:21824"/>
        <dbReference type="ChEBI" id="CHEBI:16452"/>
        <dbReference type="ChEBI" id="CHEBI:16810"/>
        <dbReference type="ChEBI" id="CHEBI:29985"/>
        <dbReference type="ChEBI" id="CHEBI:29991"/>
        <dbReference type="EC" id="2.6.1.1"/>
    </reaction>
</comment>
<dbReference type="PANTHER" id="PTHR46383:SF2">
    <property type="entry name" value="AMINOTRANSFERASE"/>
    <property type="match status" value="1"/>
</dbReference>
<dbReference type="AlphaFoldDB" id="A5FZ03"/>
<evidence type="ECO:0000256" key="3">
    <source>
        <dbReference type="ARBA" id="ARBA00022576"/>
    </source>
</evidence>
<dbReference type="HOGENOM" id="CLU_017584_4_3_5"/>
<dbReference type="SUPFAM" id="SSF53383">
    <property type="entry name" value="PLP-dependent transferases"/>
    <property type="match status" value="1"/>
</dbReference>
<dbReference type="InterPro" id="IPR015421">
    <property type="entry name" value="PyrdxlP-dep_Trfase_major"/>
</dbReference>
<dbReference type="InterPro" id="IPR050596">
    <property type="entry name" value="AspAT/PAT-like"/>
</dbReference>
<dbReference type="InterPro" id="IPR004838">
    <property type="entry name" value="NHTrfase_class1_PyrdxlP-BS"/>
</dbReference>
<keyword evidence="10" id="KW-1185">Reference proteome</keyword>
<reference evidence="9 10" key="1">
    <citation type="submission" date="2007-05" db="EMBL/GenBank/DDBJ databases">
        <title>Complete sequence of chromosome of Acidiphilium cryptum JF-5.</title>
        <authorList>
            <consortium name="US DOE Joint Genome Institute"/>
            <person name="Copeland A."/>
            <person name="Lucas S."/>
            <person name="Lapidus A."/>
            <person name="Barry K."/>
            <person name="Detter J.C."/>
            <person name="Glavina del Rio T."/>
            <person name="Hammon N."/>
            <person name="Israni S."/>
            <person name="Dalin E."/>
            <person name="Tice H."/>
            <person name="Pitluck S."/>
            <person name="Sims D."/>
            <person name="Brettin T."/>
            <person name="Bruce D."/>
            <person name="Han C."/>
            <person name="Schmutz J."/>
            <person name="Larimer F."/>
            <person name="Land M."/>
            <person name="Hauser L."/>
            <person name="Kyrpides N."/>
            <person name="Kim E."/>
            <person name="Magnuson T."/>
            <person name="Richardson P."/>
        </authorList>
    </citation>
    <scope>NUCLEOTIDE SEQUENCE [LARGE SCALE GENOMIC DNA]</scope>
    <source>
        <strain evidence="9 10">JF-5</strain>
    </source>
</reference>
<dbReference type="GO" id="GO:0030170">
    <property type="term" value="F:pyridoxal phosphate binding"/>
    <property type="evidence" value="ECO:0007669"/>
    <property type="project" value="InterPro"/>
</dbReference>
<dbReference type="PANTHER" id="PTHR46383">
    <property type="entry name" value="ASPARTATE AMINOTRANSFERASE"/>
    <property type="match status" value="1"/>
</dbReference>
<dbReference type="Proteomes" id="UP000000245">
    <property type="component" value="Chromosome"/>
</dbReference>
<dbReference type="GO" id="GO:0004069">
    <property type="term" value="F:L-aspartate:2-oxoglutarate aminotransferase activity"/>
    <property type="evidence" value="ECO:0007669"/>
    <property type="project" value="UniProtKB-EC"/>
</dbReference>
<comment type="cofactor">
    <cofactor evidence="1 7">
        <name>pyridoxal 5'-phosphate</name>
        <dbReference type="ChEBI" id="CHEBI:597326"/>
    </cofactor>
</comment>
<dbReference type="eggNOG" id="COG0436">
    <property type="taxonomic scope" value="Bacteria"/>
</dbReference>
<evidence type="ECO:0000313" key="10">
    <source>
        <dbReference type="Proteomes" id="UP000000245"/>
    </source>
</evidence>
<dbReference type="PROSITE" id="PS00105">
    <property type="entry name" value="AA_TRANSFER_CLASS_1"/>
    <property type="match status" value="1"/>
</dbReference>
<organism evidence="9 10">
    <name type="scientific">Acidiphilium cryptum (strain JF-5)</name>
    <dbReference type="NCBI Taxonomy" id="349163"/>
    <lineage>
        <taxon>Bacteria</taxon>
        <taxon>Pseudomonadati</taxon>
        <taxon>Pseudomonadota</taxon>
        <taxon>Alphaproteobacteria</taxon>
        <taxon>Acetobacterales</taxon>
        <taxon>Acidocellaceae</taxon>
        <taxon>Acidiphilium</taxon>
    </lineage>
</organism>
<dbReference type="STRING" id="349163.Acry_1629"/>
<keyword evidence="3 7" id="KW-0032">Aminotransferase</keyword>
<dbReference type="EMBL" id="CP000697">
    <property type="protein sequence ID" value="ABQ30835.1"/>
    <property type="molecule type" value="Genomic_DNA"/>
</dbReference>
<keyword evidence="5" id="KW-0663">Pyridoxal phosphate</keyword>
<comment type="similarity">
    <text evidence="2 7">Belongs to the class-I pyridoxal-phosphate-dependent aminotransferase family.</text>
</comment>
<sequence>MTLKTGAGARVPPFLVMDVISAANALAASPAAANRRVIRMEVGQPGQGAPEGVRHAVAAAMAGTDPLGYTEALGLPGLRRRIAAHYADWYGLDLPAARVAVTAGASGGFPLAFLAAFEPGDTIALAAPCYPPYLNIMTALGLRPLLLPATEETGFQPTVAMIAALDPQPDGLLIASPANPTGVMLHPDELAALARHCHANGIRLISDEIYHGLTYGKPAATAAAFSPSAIVINSFSKYFSMTGWRVGWMVLPEELVRPVECLAQNMFICAPHVAQRAAEAAFDCHAELSARRDAYARSRALLLDALPRAGMTKLSPADGAFYIYADIAATGQDSAAFCRAMLHDLHIAATPGHDFDTARGGDFVRFSYCADEADIAEAARRLTESPPGR</sequence>
<evidence type="ECO:0000256" key="5">
    <source>
        <dbReference type="ARBA" id="ARBA00022898"/>
    </source>
</evidence>
<protein>
    <recommendedName>
        <fullName evidence="7">Aminotransferase</fullName>
        <ecNumber evidence="7">2.6.1.-</ecNumber>
    </recommendedName>
</protein>
<dbReference type="InterPro" id="IPR004839">
    <property type="entry name" value="Aminotransferase_I/II_large"/>
</dbReference>
<dbReference type="GO" id="GO:0006520">
    <property type="term" value="P:amino acid metabolic process"/>
    <property type="evidence" value="ECO:0007669"/>
    <property type="project" value="InterPro"/>
</dbReference>
<evidence type="ECO:0000256" key="2">
    <source>
        <dbReference type="ARBA" id="ARBA00007441"/>
    </source>
</evidence>
<keyword evidence="4 7" id="KW-0808">Transferase</keyword>
<dbReference type="InterPro" id="IPR015424">
    <property type="entry name" value="PyrdxlP-dep_Trfase"/>
</dbReference>
<accession>A5FZ03</accession>
<dbReference type="Pfam" id="PF00155">
    <property type="entry name" value="Aminotran_1_2"/>
    <property type="match status" value="1"/>
</dbReference>
<evidence type="ECO:0000256" key="6">
    <source>
        <dbReference type="ARBA" id="ARBA00049185"/>
    </source>
</evidence>
<evidence type="ECO:0000313" key="9">
    <source>
        <dbReference type="EMBL" id="ABQ30835.1"/>
    </source>
</evidence>
<dbReference type="CDD" id="cd00609">
    <property type="entry name" value="AAT_like"/>
    <property type="match status" value="1"/>
</dbReference>
<dbReference type="KEGG" id="acr:Acry_1629"/>
<evidence type="ECO:0000256" key="4">
    <source>
        <dbReference type="ARBA" id="ARBA00022679"/>
    </source>
</evidence>
<dbReference type="EC" id="2.6.1.-" evidence="7"/>
<evidence type="ECO:0000256" key="1">
    <source>
        <dbReference type="ARBA" id="ARBA00001933"/>
    </source>
</evidence>
<dbReference type="Gene3D" id="3.40.640.10">
    <property type="entry name" value="Type I PLP-dependent aspartate aminotransferase-like (Major domain)"/>
    <property type="match status" value="1"/>
</dbReference>
<name>A5FZ03_ACICJ</name>
<dbReference type="RefSeq" id="WP_011942384.1">
    <property type="nucleotide sequence ID" value="NC_009484.1"/>
</dbReference>
<evidence type="ECO:0000256" key="7">
    <source>
        <dbReference type="RuleBase" id="RU000481"/>
    </source>
</evidence>
<feature type="domain" description="Aminotransferase class I/classII large" evidence="8">
    <location>
        <begin position="37"/>
        <end position="382"/>
    </location>
</feature>
<evidence type="ECO:0000259" key="8">
    <source>
        <dbReference type="Pfam" id="PF00155"/>
    </source>
</evidence>